<evidence type="ECO:0000313" key="2">
    <source>
        <dbReference type="Proteomes" id="UP000031327"/>
    </source>
</evidence>
<gene>
    <name evidence="1" type="ORF">JF50_25320</name>
</gene>
<dbReference type="OrthoDB" id="6401578at2"/>
<dbReference type="AlphaFoldDB" id="A0A0C1Q3G5"/>
<name>A0A0C1Q3G5_9GAMM</name>
<sequence>MKYLIVIVSLLLLSGCNTTTRYQPKNNYEIFVNTWCLQRHNADMKYCSCFTKAMAEATPDTTKMKVERAEPGAVNELSSVLRNNNQLFATCEKQRTLSASLEQIVIPKKARALVKRYDQDILTPTNKLNAVVTKKIGYKFSMHDNSNPVNPNNYTQLSKYEHGVPYFSTYYNGALEKPDLYKIEQGVKHMRFLDYAPDTKSGCSLTLGECTYQTSSGNTKKMKTIFKEGVWISDEPSFLGKRVIVLRIYTSDGLPLYEQLIFHNGNKIVRTRHEHN</sequence>
<reference evidence="1 2" key="1">
    <citation type="submission" date="2014-12" db="EMBL/GenBank/DDBJ databases">
        <title>Draft Genome Sequence of Pseudoalteromonas luteoviolacea HI1.</title>
        <authorList>
            <person name="Asahina A.Y."/>
            <person name="Hadfield M.G."/>
        </authorList>
    </citation>
    <scope>NUCLEOTIDE SEQUENCE [LARGE SCALE GENOMIC DNA]</scope>
    <source>
        <strain evidence="1 2">HI1</strain>
    </source>
</reference>
<evidence type="ECO:0008006" key="3">
    <source>
        <dbReference type="Google" id="ProtNLM"/>
    </source>
</evidence>
<dbReference type="EMBL" id="JWIC01000010">
    <property type="protein sequence ID" value="KID55126.1"/>
    <property type="molecule type" value="Genomic_DNA"/>
</dbReference>
<proteinExistence type="predicted"/>
<dbReference type="RefSeq" id="WP_039612016.1">
    <property type="nucleotide sequence ID" value="NZ_JWIC01000010.1"/>
</dbReference>
<organism evidence="1 2">
    <name type="scientific">Pseudoalteromonas luteoviolacea</name>
    <dbReference type="NCBI Taxonomy" id="43657"/>
    <lineage>
        <taxon>Bacteria</taxon>
        <taxon>Pseudomonadati</taxon>
        <taxon>Pseudomonadota</taxon>
        <taxon>Gammaproteobacteria</taxon>
        <taxon>Alteromonadales</taxon>
        <taxon>Pseudoalteromonadaceae</taxon>
        <taxon>Pseudoalteromonas</taxon>
    </lineage>
</organism>
<evidence type="ECO:0000313" key="1">
    <source>
        <dbReference type="EMBL" id="KID55126.1"/>
    </source>
</evidence>
<accession>A0A0C1Q3G5</accession>
<protein>
    <recommendedName>
        <fullName evidence="3">Lipoprotein</fullName>
    </recommendedName>
</protein>
<comment type="caution">
    <text evidence="1">The sequence shown here is derived from an EMBL/GenBank/DDBJ whole genome shotgun (WGS) entry which is preliminary data.</text>
</comment>
<dbReference type="Proteomes" id="UP000031327">
    <property type="component" value="Unassembled WGS sequence"/>
</dbReference>
<dbReference type="PROSITE" id="PS51257">
    <property type="entry name" value="PROKAR_LIPOPROTEIN"/>
    <property type="match status" value="1"/>
</dbReference>